<dbReference type="SUPFAM" id="SSF69349">
    <property type="entry name" value="Phage fibre proteins"/>
    <property type="match status" value="1"/>
</dbReference>
<dbReference type="InterPro" id="IPR037026">
    <property type="entry name" value="Vgr_OB-fold_dom_sf"/>
</dbReference>
<dbReference type="Pfam" id="PF04717">
    <property type="entry name" value="Phage_base_V"/>
    <property type="match status" value="1"/>
</dbReference>
<accession>A0A6A7RUV3</accession>
<dbReference type="AlphaFoldDB" id="A0A6A7RUV3"/>
<dbReference type="InterPro" id="IPR006531">
    <property type="entry name" value="Gp5/Vgr_OB"/>
</dbReference>
<comment type="caution">
    <text evidence="2">The sequence shown here is derived from an EMBL/GenBank/DDBJ whole genome shotgun (WGS) entry which is preliminary data.</text>
</comment>
<protein>
    <submittedName>
        <fullName evidence="2">Type IV secretion protein Rhs</fullName>
    </submittedName>
</protein>
<name>A0A6A7RUV3_9PROT</name>
<proteinExistence type="predicted"/>
<evidence type="ECO:0000313" key="3">
    <source>
        <dbReference type="Proteomes" id="UP000342300"/>
    </source>
</evidence>
<organism evidence="2 3">
    <name type="scientific">Candidatus Accumulibacter phosphatis</name>
    <dbReference type="NCBI Taxonomy" id="327160"/>
    <lineage>
        <taxon>Bacteria</taxon>
        <taxon>Pseudomonadati</taxon>
        <taxon>Pseudomonadota</taxon>
        <taxon>Betaproteobacteria</taxon>
        <taxon>Candidatus Accumulibacter</taxon>
    </lineage>
</organism>
<dbReference type="Proteomes" id="UP000342300">
    <property type="component" value="Unassembled WGS sequence"/>
</dbReference>
<dbReference type="EMBL" id="PDHS01000269">
    <property type="protein sequence ID" value="MQM31139.1"/>
    <property type="molecule type" value="Genomic_DNA"/>
</dbReference>
<sequence>MDRAPHFQPAAGWLNGAQLARVVDIADPERRNRVQIRLLAFDAFEAQDAPLWARVVCPFAGADRGAFLMPDVDDEVLVVFLQGDPRYPLVVGGLWSGANAAPAELGDEGNRFKRIRSKNGVTVTLDDQQGQEQLVLETPGGQKLTLSDGPGKVTVEDSNGNRVVMEAARISITASAEVKVEAPQVKVSAGMVTVDTAMAKFSGIVKCEVLQATSVISTSYTPGAGNIW</sequence>
<evidence type="ECO:0000259" key="1">
    <source>
        <dbReference type="Pfam" id="PF04717"/>
    </source>
</evidence>
<gene>
    <name evidence="2" type="ORF">CRU78_11705</name>
</gene>
<reference evidence="2 3" key="1">
    <citation type="submission" date="2017-09" db="EMBL/GenBank/DDBJ databases">
        <title>Metagenomic Analysis Reveals Denitrifying Candidatus Accumulibacter and Flanking Population as a Source of N2O.</title>
        <authorList>
            <person name="Gao H."/>
            <person name="Mao Y."/>
            <person name="Zhao X."/>
            <person name="Liu W.-T."/>
            <person name="Zhang T."/>
            <person name="Wells G."/>
        </authorList>
    </citation>
    <scope>NUCLEOTIDE SEQUENCE [LARGE SCALE GENOMIC DNA]</scope>
    <source>
        <strain evidence="2">CANDO_2_IC</strain>
    </source>
</reference>
<feature type="domain" description="Gp5/Type VI secretion system Vgr protein OB-fold" evidence="1">
    <location>
        <begin position="19"/>
        <end position="95"/>
    </location>
</feature>
<dbReference type="SUPFAM" id="SSF69255">
    <property type="entry name" value="gp5 N-terminal domain-like"/>
    <property type="match status" value="1"/>
</dbReference>
<evidence type="ECO:0000313" key="2">
    <source>
        <dbReference type="EMBL" id="MQM31139.1"/>
    </source>
</evidence>
<dbReference type="Gene3D" id="2.40.50.230">
    <property type="entry name" value="Gp5 N-terminal domain"/>
    <property type="match status" value="1"/>
</dbReference>